<proteinExistence type="predicted"/>
<evidence type="ECO:0000256" key="1">
    <source>
        <dbReference type="SAM" id="Phobius"/>
    </source>
</evidence>
<dbReference type="EMBL" id="JAKXMK010000013">
    <property type="protein sequence ID" value="MCH6167403.1"/>
    <property type="molecule type" value="Genomic_DNA"/>
</dbReference>
<keyword evidence="1" id="KW-0812">Transmembrane</keyword>
<name>A0ABS9TFY4_9PSEU</name>
<dbReference type="RefSeq" id="WP_241037767.1">
    <property type="nucleotide sequence ID" value="NZ_BAAAJF010000005.1"/>
</dbReference>
<feature type="transmembrane region" description="Helical" evidence="1">
    <location>
        <begin position="75"/>
        <end position="94"/>
    </location>
</feature>
<keyword evidence="1" id="KW-1133">Transmembrane helix</keyword>
<reference evidence="2 3" key="1">
    <citation type="submission" date="2022-03" db="EMBL/GenBank/DDBJ databases">
        <title>Pseudonocardia alaer sp. nov., a novel actinomycete isolated from reed forest soil.</title>
        <authorList>
            <person name="Wang L."/>
        </authorList>
    </citation>
    <scope>NUCLEOTIDE SEQUENCE [LARGE SCALE GENOMIC DNA]</scope>
    <source>
        <strain evidence="2 3">Y-16303</strain>
    </source>
</reference>
<feature type="transmembrane region" description="Helical" evidence="1">
    <location>
        <begin position="101"/>
        <end position="119"/>
    </location>
</feature>
<keyword evidence="1" id="KW-0472">Membrane</keyword>
<evidence type="ECO:0000313" key="2">
    <source>
        <dbReference type="EMBL" id="MCH6167403.1"/>
    </source>
</evidence>
<feature type="transmembrane region" description="Helical" evidence="1">
    <location>
        <begin position="12"/>
        <end position="30"/>
    </location>
</feature>
<dbReference type="Proteomes" id="UP001299970">
    <property type="component" value="Unassembled WGS sequence"/>
</dbReference>
<gene>
    <name evidence="2" type="ORF">MMF94_17090</name>
</gene>
<accession>A0ABS9TFY4</accession>
<evidence type="ECO:0000313" key="3">
    <source>
        <dbReference type="Proteomes" id="UP001299970"/>
    </source>
</evidence>
<protein>
    <submittedName>
        <fullName evidence="2">Uncharacterized protein</fullName>
    </submittedName>
</protein>
<sequence length="143" mass="14020">MTDAPVFPGGGSPGVAGLVLVLVLLVGVVAGRTKRRWALLLTGLLGVLVFGVLVIAVAGAPDPAVPGDRAAEMTAFYTVVVPLLVAFAAGWLCGRAGWIQRVVVVGVAALIVAAFPYAAAGGVTADTLPGAPVGVPGGEQGGP</sequence>
<feature type="transmembrane region" description="Helical" evidence="1">
    <location>
        <begin position="37"/>
        <end position="60"/>
    </location>
</feature>
<keyword evidence="3" id="KW-1185">Reference proteome</keyword>
<comment type="caution">
    <text evidence="2">The sequence shown here is derived from an EMBL/GenBank/DDBJ whole genome shotgun (WGS) entry which is preliminary data.</text>
</comment>
<organism evidence="2 3">
    <name type="scientific">Pseudonocardia alaniniphila</name>
    <dbReference type="NCBI Taxonomy" id="75291"/>
    <lineage>
        <taxon>Bacteria</taxon>
        <taxon>Bacillati</taxon>
        <taxon>Actinomycetota</taxon>
        <taxon>Actinomycetes</taxon>
        <taxon>Pseudonocardiales</taxon>
        <taxon>Pseudonocardiaceae</taxon>
        <taxon>Pseudonocardia</taxon>
    </lineage>
</organism>